<dbReference type="KEGG" id="strg:SRT_08020"/>
<dbReference type="Proteomes" id="UP000217758">
    <property type="component" value="Chromosome"/>
</dbReference>
<reference evidence="1 2" key="1">
    <citation type="journal article" date="2016" name="Microbiol. Immunol.">
        <title>Complete genome sequence of Streptococcus troglodytae TKU31 isolated from the oral cavity of a chimpanzee (Pan troglodytes).</title>
        <authorList>
            <person name="Okamoto M."/>
            <person name="Naito M."/>
            <person name="Miyanohara M."/>
            <person name="Imai S."/>
            <person name="Nomura Y."/>
            <person name="Saito W."/>
            <person name="Momoi Y."/>
            <person name="Takada K."/>
            <person name="Miyabe-Nishiwaki T."/>
            <person name="Tomonaga M."/>
            <person name="Hanada N."/>
        </authorList>
    </citation>
    <scope>NUCLEOTIDE SEQUENCE [LARGE SCALE GENOMIC DNA]</scope>
    <source>
        <strain evidence="2">TKU 31</strain>
    </source>
</reference>
<dbReference type="AlphaFoldDB" id="A0A1L7LIP5"/>
<evidence type="ECO:0000313" key="2">
    <source>
        <dbReference type="Proteomes" id="UP000217758"/>
    </source>
</evidence>
<dbReference type="InterPro" id="IPR050155">
    <property type="entry name" value="HAD-like_hydrolase_sf"/>
</dbReference>
<dbReference type="CDD" id="cd04302">
    <property type="entry name" value="HAD_5NT"/>
    <property type="match status" value="1"/>
</dbReference>
<proteinExistence type="predicted"/>
<dbReference type="SUPFAM" id="SSF56784">
    <property type="entry name" value="HAD-like"/>
    <property type="match status" value="1"/>
</dbReference>
<dbReference type="SFLD" id="SFLDG01135">
    <property type="entry name" value="C1.5.6:_HAD__Beta-PGM__Phospha"/>
    <property type="match status" value="1"/>
</dbReference>
<dbReference type="Gene3D" id="3.40.50.1000">
    <property type="entry name" value="HAD superfamily/HAD-like"/>
    <property type="match status" value="1"/>
</dbReference>
<dbReference type="NCBIfam" id="TIGR01549">
    <property type="entry name" value="HAD-SF-IA-v1"/>
    <property type="match status" value="1"/>
</dbReference>
<dbReference type="PANTHER" id="PTHR43434">
    <property type="entry name" value="PHOSPHOGLYCOLATE PHOSPHATASE"/>
    <property type="match status" value="1"/>
</dbReference>
<dbReference type="InterPro" id="IPR041492">
    <property type="entry name" value="HAD_2"/>
</dbReference>
<dbReference type="GO" id="GO:0005829">
    <property type="term" value="C:cytosol"/>
    <property type="evidence" value="ECO:0007669"/>
    <property type="project" value="TreeGrafter"/>
</dbReference>
<dbReference type="InterPro" id="IPR036412">
    <property type="entry name" value="HAD-like_sf"/>
</dbReference>
<accession>A0A1L7LIP5</accession>
<dbReference type="RefSeq" id="WP_128833142.1">
    <property type="nucleotide sequence ID" value="NZ_AP014612.1"/>
</dbReference>
<dbReference type="SFLD" id="SFLDS00003">
    <property type="entry name" value="Haloacid_Dehalogenase"/>
    <property type="match status" value="1"/>
</dbReference>
<dbReference type="Pfam" id="PF13419">
    <property type="entry name" value="HAD_2"/>
    <property type="match status" value="1"/>
</dbReference>
<dbReference type="InterPro" id="IPR006439">
    <property type="entry name" value="HAD-SF_hydro_IA"/>
</dbReference>
<dbReference type="SFLD" id="SFLDG01129">
    <property type="entry name" value="C1.5:_HAD__Beta-PGM__Phosphata"/>
    <property type="match status" value="1"/>
</dbReference>
<keyword evidence="2" id="KW-1185">Reference proteome</keyword>
<dbReference type="EMBL" id="AP014612">
    <property type="protein sequence ID" value="BAQ24063.1"/>
    <property type="molecule type" value="Genomic_DNA"/>
</dbReference>
<dbReference type="PANTHER" id="PTHR43434:SF20">
    <property type="entry name" value="5'-NUCLEOTIDASE"/>
    <property type="match status" value="1"/>
</dbReference>
<evidence type="ECO:0000313" key="1">
    <source>
        <dbReference type="EMBL" id="BAQ24063.1"/>
    </source>
</evidence>
<name>A0A1L7LIP5_9STRE</name>
<gene>
    <name evidence="1" type="primary">gph</name>
    <name evidence="1" type="ORF">SRT_08020</name>
</gene>
<dbReference type="Gene3D" id="1.10.150.240">
    <property type="entry name" value="Putative phosphatase, domain 2"/>
    <property type="match status" value="1"/>
</dbReference>
<sequence>MYQTILFDLDGTLTNPALGITNSLAYALEKFNIEVTDKKDLYRFIGPPLQDSFENFYHFSKEDSLKAVDFYRDYFRHKGLYENEVYQGIPDLLEKLKNHEKQLLIATSKPEEFAIQILKYFKLFDYFDLVAGASMDGSRRLKGDVIAHALTSAQVSDLSATIMIGDRDHDVIGAKENGLDAIGVLYGFGNREELEKAGARYIATRVEELKEILLR</sequence>
<dbReference type="InterPro" id="IPR023214">
    <property type="entry name" value="HAD_sf"/>
</dbReference>
<dbReference type="GO" id="GO:0004713">
    <property type="term" value="F:protein tyrosine kinase activity"/>
    <property type="evidence" value="ECO:0007669"/>
    <property type="project" value="TreeGrafter"/>
</dbReference>
<organism evidence="1 2">
    <name type="scientific">Streptococcus troglodytae</name>
    <dbReference type="NCBI Taxonomy" id="1111760"/>
    <lineage>
        <taxon>Bacteria</taxon>
        <taxon>Bacillati</taxon>
        <taxon>Bacillota</taxon>
        <taxon>Bacilli</taxon>
        <taxon>Lactobacillales</taxon>
        <taxon>Streptococcaceae</taxon>
        <taxon>Streptococcus</taxon>
    </lineage>
</organism>
<dbReference type="InterPro" id="IPR023198">
    <property type="entry name" value="PGP-like_dom2"/>
</dbReference>
<protein>
    <submittedName>
        <fullName evidence="1">5'-nucleotidase</fullName>
    </submittedName>
</protein>